<feature type="compositionally biased region" description="Basic and acidic residues" evidence="1">
    <location>
        <begin position="82"/>
        <end position="91"/>
    </location>
</feature>
<feature type="compositionally biased region" description="Pro residues" evidence="1">
    <location>
        <begin position="194"/>
        <end position="206"/>
    </location>
</feature>
<evidence type="ECO:0000256" key="1">
    <source>
        <dbReference type="SAM" id="MobiDB-lite"/>
    </source>
</evidence>
<gene>
    <name evidence="2" type="ORF">D9619_005746</name>
</gene>
<dbReference type="OrthoDB" id="3066311at2759"/>
<feature type="compositionally biased region" description="Low complexity" evidence="1">
    <location>
        <begin position="260"/>
        <end position="269"/>
    </location>
</feature>
<feature type="compositionally biased region" description="Low complexity" evidence="1">
    <location>
        <begin position="303"/>
        <end position="317"/>
    </location>
</feature>
<name>A0A8H5BX99_9AGAR</name>
<feature type="compositionally biased region" description="Low complexity" evidence="1">
    <location>
        <begin position="482"/>
        <end position="494"/>
    </location>
</feature>
<feature type="compositionally biased region" description="Polar residues" evidence="1">
    <location>
        <begin position="147"/>
        <end position="159"/>
    </location>
</feature>
<dbReference type="Proteomes" id="UP000567179">
    <property type="component" value="Unassembled WGS sequence"/>
</dbReference>
<feature type="region of interest" description="Disordered" evidence="1">
    <location>
        <begin position="478"/>
        <end position="519"/>
    </location>
</feature>
<keyword evidence="3" id="KW-1185">Reference proteome</keyword>
<comment type="caution">
    <text evidence="2">The sequence shown here is derived from an EMBL/GenBank/DDBJ whole genome shotgun (WGS) entry which is preliminary data.</text>
</comment>
<feature type="compositionally biased region" description="Polar residues" evidence="1">
    <location>
        <begin position="208"/>
        <end position="223"/>
    </location>
</feature>
<evidence type="ECO:0000313" key="3">
    <source>
        <dbReference type="Proteomes" id="UP000567179"/>
    </source>
</evidence>
<feature type="region of interest" description="Disordered" evidence="1">
    <location>
        <begin position="349"/>
        <end position="430"/>
    </location>
</feature>
<feature type="region of interest" description="Disordered" evidence="1">
    <location>
        <begin position="285"/>
        <end position="319"/>
    </location>
</feature>
<feature type="compositionally biased region" description="Polar residues" evidence="1">
    <location>
        <begin position="502"/>
        <end position="512"/>
    </location>
</feature>
<feature type="region of interest" description="Disordered" evidence="1">
    <location>
        <begin position="52"/>
        <end position="269"/>
    </location>
</feature>
<protein>
    <submittedName>
        <fullName evidence="2">Uncharacterized protein</fullName>
    </submittedName>
</protein>
<sequence length="547" mass="59559">MQMPHVFVVPPEEDESPAWCCFDAENPSRPQSREILEQPVVMDIDTLCDAEDPFYRDPDSNFPELSVTGESSPETMSIVDALLKDEAHSDYLSDSESEYENDPAIDEDRTETGYGHRQSRRTLRDVANDSDVIEVVKVSRKKCPSQEAISNSQDSQQPTGVKRSATLKNRASKVFKSIRGTLRSKSRPRETPSSVPPVPPVPPVPQLPQAQGSTESSATEPTLTSPPQPATLTRRGSRILSQLFTGPSLKTRTSVASMETTKSPTSPTFSSPHLIHDMHPQPIISPPPSLHDDHATEQHNTLSRATSPTPTATSSRSNGRFSKLAIHRMFSFSSRSAPLVAPTRVTVNLDDIPDASPPPPDDIPESTPPTPDYSAPPASVPVVLDDEPPHSMPTRAESCTPPSVVSSTSTTTTSGPQTPTSSAEVAPSHFEEERNPTAFSTFGNLDSEAFKWNSQLNLGLGLGLDLDLTPIVEVQQKNPRPSFSSLSSMGSWKSLTGKRSGESAQPRQSQTFGIDEEADTSLEMRLDSFHFDEMSFDADQFTLASAR</sequence>
<dbReference type="AlphaFoldDB" id="A0A8H5BX99"/>
<organism evidence="2 3">
    <name type="scientific">Psilocybe cf. subviscida</name>
    <dbReference type="NCBI Taxonomy" id="2480587"/>
    <lineage>
        <taxon>Eukaryota</taxon>
        <taxon>Fungi</taxon>
        <taxon>Dikarya</taxon>
        <taxon>Basidiomycota</taxon>
        <taxon>Agaricomycotina</taxon>
        <taxon>Agaricomycetes</taxon>
        <taxon>Agaricomycetidae</taxon>
        <taxon>Agaricales</taxon>
        <taxon>Agaricineae</taxon>
        <taxon>Strophariaceae</taxon>
        <taxon>Psilocybe</taxon>
    </lineage>
</organism>
<feature type="compositionally biased region" description="Pro residues" evidence="1">
    <location>
        <begin position="355"/>
        <end position="371"/>
    </location>
</feature>
<evidence type="ECO:0000313" key="2">
    <source>
        <dbReference type="EMBL" id="KAF5331140.1"/>
    </source>
</evidence>
<dbReference type="EMBL" id="JAACJJ010000001">
    <property type="protein sequence ID" value="KAF5331140.1"/>
    <property type="molecule type" value="Genomic_DNA"/>
</dbReference>
<accession>A0A8H5BX99</accession>
<feature type="compositionally biased region" description="Low complexity" evidence="1">
    <location>
        <begin position="398"/>
        <end position="422"/>
    </location>
</feature>
<feature type="compositionally biased region" description="Acidic residues" evidence="1">
    <location>
        <begin position="93"/>
        <end position="105"/>
    </location>
</feature>
<feature type="compositionally biased region" description="Polar residues" evidence="1">
    <location>
        <begin position="239"/>
        <end position="259"/>
    </location>
</feature>
<proteinExistence type="predicted"/>
<reference evidence="2 3" key="1">
    <citation type="journal article" date="2020" name="ISME J.">
        <title>Uncovering the hidden diversity of litter-decomposition mechanisms in mushroom-forming fungi.</title>
        <authorList>
            <person name="Floudas D."/>
            <person name="Bentzer J."/>
            <person name="Ahren D."/>
            <person name="Johansson T."/>
            <person name="Persson P."/>
            <person name="Tunlid A."/>
        </authorList>
    </citation>
    <scope>NUCLEOTIDE SEQUENCE [LARGE SCALE GENOMIC DNA]</scope>
    <source>
        <strain evidence="2 3">CBS 101986</strain>
    </source>
</reference>